<dbReference type="Gene3D" id="3.30.70.270">
    <property type="match status" value="1"/>
</dbReference>
<evidence type="ECO:0000313" key="1">
    <source>
        <dbReference type="EMBL" id="ESU71375.1"/>
    </source>
</evidence>
<reference evidence="1 2" key="1">
    <citation type="journal article" date="2014" name="Genome Announc.">
        <title>Draft Genome Sequence of Geobacillus thermopakistaniensis Strain MAS1.</title>
        <authorList>
            <person name="Siddiqui M.A."/>
            <person name="Rashid N."/>
            <person name="Ayyampalayam S."/>
            <person name="Whitman W.B."/>
        </authorList>
    </citation>
    <scope>NUCLEOTIDE SEQUENCE [LARGE SCALE GENOMIC DNA]</scope>
    <source>
        <strain evidence="1 2">MAS1</strain>
    </source>
</reference>
<dbReference type="Proteomes" id="UP000018339">
    <property type="component" value="Unassembled WGS sequence"/>
</dbReference>
<keyword evidence="2" id="KW-1185">Reference proteome</keyword>
<accession>A0A7U9J9B8</accession>
<gene>
    <name evidence="1" type="ORF">T260_13775</name>
</gene>
<proteinExistence type="predicted"/>
<evidence type="ECO:0000313" key="2">
    <source>
        <dbReference type="Proteomes" id="UP000018339"/>
    </source>
</evidence>
<comment type="caution">
    <text evidence="1">The sequence shown here is derived from an EMBL/GenBank/DDBJ whole genome shotgun (WGS) entry which is preliminary data.</text>
</comment>
<dbReference type="EMBL" id="AYSF01000067">
    <property type="protein sequence ID" value="ESU71375.1"/>
    <property type="molecule type" value="Genomic_DNA"/>
</dbReference>
<dbReference type="AlphaFoldDB" id="A0A7U9J9B8"/>
<organism evidence="1 2">
    <name type="scientific">Geobacillus thermopakistaniensis (strain MAS1)</name>
    <dbReference type="NCBI Taxonomy" id="1408282"/>
    <lineage>
        <taxon>Bacteria</taxon>
        <taxon>Bacillati</taxon>
        <taxon>Bacillota</taxon>
        <taxon>Bacilli</taxon>
        <taxon>Bacillales</taxon>
        <taxon>Anoxybacillaceae</taxon>
        <taxon>Geobacillus</taxon>
    </lineage>
</organism>
<sequence>MGKRGVVARHFESGDRRGRERLKKPSFPTAMGRRQKEGCIIRIRLGLFGADDSLSIIQAVAQEYKELVCVPVVYWDESEVIDLIRPLASEVDMWLFSGQVPYSIVKQSSEVDAPLFYVPHIGASLYRTLLQAHYTEQIPVSRLSFDTYERREIERLLEEAGIEEPIPYVKHYEGGISAQELSDYHYTLWKQGKTEAAVTCLRTAHLELEKLGMPVYRVLPARSAVEAVIQTIIRTGQMLQVQDAQIAVQMIEVDAMQAASPETFSTDDIYRLEMKTTEKLLRYAKKVQGSLKSAGPGRYVIFTTRGALKEITDGYKTVPSAEETELLYSEVIACGIGIGRTAYEAEIQAGKAFLHAKQSGRGAWMVVFDDGTISGPLGKSVHLRYSLGGGELRQLAERTGLSAATLCKLKAILQKRGTNEIEAHELASYMGIVPRSARRILNQLETVGLAEVAGETNPYPRGRPRKVYRIFL</sequence>
<name>A0A7U9J9B8_GEOTM</name>
<dbReference type="InterPro" id="IPR043128">
    <property type="entry name" value="Rev_trsase/Diguanyl_cyclase"/>
</dbReference>
<protein>
    <submittedName>
        <fullName evidence="1">Transcriptional regulator</fullName>
    </submittedName>
</protein>